<evidence type="ECO:0000313" key="3">
    <source>
        <dbReference type="EMBL" id="MDN4495310.1"/>
    </source>
</evidence>
<keyword evidence="4" id="KW-1185">Reference proteome</keyword>
<keyword evidence="1" id="KW-1133">Transmembrane helix</keyword>
<dbReference type="SUPFAM" id="SSF47781">
    <property type="entry name" value="RuvA domain 2-like"/>
    <property type="match status" value="1"/>
</dbReference>
<dbReference type="Pfam" id="PF12836">
    <property type="entry name" value="HHH_3"/>
    <property type="match status" value="1"/>
</dbReference>
<comment type="caution">
    <text evidence="3">The sequence shown here is derived from an EMBL/GenBank/DDBJ whole genome shotgun (WGS) entry which is preliminary data.</text>
</comment>
<evidence type="ECO:0000259" key="2">
    <source>
        <dbReference type="SMART" id="SM00278"/>
    </source>
</evidence>
<dbReference type="InterPro" id="IPR004509">
    <property type="entry name" value="Competence_ComEA_HhH"/>
</dbReference>
<dbReference type="InterPro" id="IPR003583">
    <property type="entry name" value="Hlx-hairpin-Hlx_DNA-bd_motif"/>
</dbReference>
<evidence type="ECO:0000256" key="1">
    <source>
        <dbReference type="SAM" id="Phobius"/>
    </source>
</evidence>
<feature type="transmembrane region" description="Helical" evidence="1">
    <location>
        <begin position="30"/>
        <end position="46"/>
    </location>
</feature>
<dbReference type="InterPro" id="IPR051675">
    <property type="entry name" value="Endo/Exo/Phosphatase_dom_1"/>
</dbReference>
<proteinExistence type="predicted"/>
<dbReference type="RefSeq" id="WP_301139628.1">
    <property type="nucleotide sequence ID" value="NZ_JAUHTQ010000019.1"/>
</dbReference>
<dbReference type="InterPro" id="IPR010994">
    <property type="entry name" value="RuvA_2-like"/>
</dbReference>
<reference evidence="3" key="1">
    <citation type="submission" date="2023-07" db="EMBL/GenBank/DDBJ databases">
        <title>Ureibacillus sp. isolated from freshwater well.</title>
        <authorList>
            <person name="Kirdat K."/>
            <person name="Bhatt A."/>
            <person name="Teware R."/>
            <person name="Bhavsar Y."/>
            <person name="Yadav A."/>
        </authorList>
    </citation>
    <scope>NUCLEOTIDE SEQUENCE</scope>
    <source>
        <strain evidence="3">BA0131</strain>
    </source>
</reference>
<dbReference type="Gene3D" id="1.10.150.310">
    <property type="entry name" value="Tex RuvX-like domain-like"/>
    <property type="match status" value="1"/>
</dbReference>
<name>A0ABT8GV86_9BACL</name>
<dbReference type="InterPro" id="IPR019554">
    <property type="entry name" value="Soluble_ligand-bd"/>
</dbReference>
<dbReference type="PANTHER" id="PTHR21180:SF32">
    <property type="entry name" value="ENDONUCLEASE_EXONUCLEASE_PHOSPHATASE FAMILY DOMAIN-CONTAINING PROTEIN 1"/>
    <property type="match status" value="1"/>
</dbReference>
<keyword evidence="1" id="KW-0472">Membrane</keyword>
<protein>
    <submittedName>
        <fullName evidence="3">Helix-hairpin-helix domain-containing protein</fullName>
    </submittedName>
</protein>
<feature type="domain" description="Helix-hairpin-helix DNA-binding motif class 1" evidence="2">
    <location>
        <begin position="183"/>
        <end position="202"/>
    </location>
</feature>
<keyword evidence="1" id="KW-0812">Transmembrane</keyword>
<feature type="transmembrane region" description="Helical" evidence="1">
    <location>
        <begin position="6"/>
        <end position="23"/>
    </location>
</feature>
<feature type="domain" description="Helix-hairpin-helix DNA-binding motif class 1" evidence="2">
    <location>
        <begin position="213"/>
        <end position="232"/>
    </location>
</feature>
<dbReference type="NCBIfam" id="TIGR00426">
    <property type="entry name" value="competence protein ComEA helix-hairpin-helix repeat region"/>
    <property type="match status" value="1"/>
</dbReference>
<dbReference type="Pfam" id="PF10531">
    <property type="entry name" value="SLBB"/>
    <property type="match status" value="1"/>
</dbReference>
<sequence length="236" mass="26188">MYIIYILHMIYLFREVFFIISQVLKKYGRIMLFPGIICIILLYIFLQQEPSDEEAYTITTIPQEQSEEVKSDAPTEQAEPKEEPIIEKIMVDVKGAVKSPGVYEVTTADRVIDAIERAGGYTAEAQSMAVNHAQKLQDEMVIYIPVTGEEIGQNLINGQVTSSPATSTESLDDKVDLNSADEAALTTLPGIGPSKAQAIIAYREESGPYQTIDDLKNVSGIGDKTFDKLKEMIMVK</sequence>
<evidence type="ECO:0000313" key="4">
    <source>
        <dbReference type="Proteomes" id="UP001172743"/>
    </source>
</evidence>
<dbReference type="SMART" id="SM00278">
    <property type="entry name" value="HhH1"/>
    <property type="match status" value="2"/>
</dbReference>
<dbReference type="PANTHER" id="PTHR21180">
    <property type="entry name" value="ENDONUCLEASE/EXONUCLEASE/PHOSPHATASE FAMILY DOMAIN-CONTAINING PROTEIN 1"/>
    <property type="match status" value="1"/>
</dbReference>
<organism evidence="3 4">
    <name type="scientific">Ureibacillus aquaedulcis</name>
    <dbReference type="NCBI Taxonomy" id="3058421"/>
    <lineage>
        <taxon>Bacteria</taxon>
        <taxon>Bacillati</taxon>
        <taxon>Bacillota</taxon>
        <taxon>Bacilli</taxon>
        <taxon>Bacillales</taxon>
        <taxon>Caryophanaceae</taxon>
        <taxon>Ureibacillus</taxon>
    </lineage>
</organism>
<gene>
    <name evidence="3" type="ORF">QYB95_17305</name>
</gene>
<dbReference type="Proteomes" id="UP001172743">
    <property type="component" value="Unassembled WGS sequence"/>
</dbReference>
<dbReference type="EMBL" id="JAUHTQ010000019">
    <property type="protein sequence ID" value="MDN4495310.1"/>
    <property type="molecule type" value="Genomic_DNA"/>
</dbReference>
<dbReference type="Gene3D" id="3.10.560.10">
    <property type="entry name" value="Outer membrane lipoprotein wza domain like"/>
    <property type="match status" value="1"/>
</dbReference>
<accession>A0ABT8GV86</accession>